<evidence type="ECO:0000313" key="4">
    <source>
        <dbReference type="EMBL" id="ODV65244.1"/>
    </source>
</evidence>
<reference evidence="5" key="1">
    <citation type="submission" date="2016-05" db="EMBL/GenBank/DDBJ databases">
        <title>Comparative genomics of biotechnologically important yeasts.</title>
        <authorList>
            <consortium name="DOE Joint Genome Institute"/>
            <person name="Riley R."/>
            <person name="Haridas S."/>
            <person name="Wolfe K.H."/>
            <person name="Lopes M.R."/>
            <person name="Hittinger C.T."/>
            <person name="Goker M."/>
            <person name="Salamov A."/>
            <person name="Wisecaver J."/>
            <person name="Long T.M."/>
            <person name="Aerts A.L."/>
            <person name="Barry K."/>
            <person name="Choi C."/>
            <person name="Clum A."/>
            <person name="Coughlan A.Y."/>
            <person name="Deshpande S."/>
            <person name="Douglass A.P."/>
            <person name="Hanson S.J."/>
            <person name="Klenk H.-P."/>
            <person name="Labutti K."/>
            <person name="Lapidus A."/>
            <person name="Lindquist E."/>
            <person name="Lipzen A."/>
            <person name="Meier-Kolthoff J.P."/>
            <person name="Ohm R.A."/>
            <person name="Otillar R.P."/>
            <person name="Pangilinan J."/>
            <person name="Peng Y."/>
            <person name="Rokas A."/>
            <person name="Rosa C.A."/>
            <person name="Scheuner C."/>
            <person name="Sibirny A.A."/>
            <person name="Slot J.C."/>
            <person name="Stielow J.B."/>
            <person name="Sun H."/>
            <person name="Kurtzman C.P."/>
            <person name="Blackwell M."/>
            <person name="Grigoriev I.V."/>
            <person name="Jeffries T.W."/>
        </authorList>
    </citation>
    <scope>NUCLEOTIDE SEQUENCE [LARGE SCALE GENOMIC DNA]</scope>
    <source>
        <strain evidence="5">NRRL Y-1933</strain>
    </source>
</reference>
<dbReference type="STRING" id="984485.A0A1E4RDA1"/>
<keyword evidence="5" id="KW-1185">Reference proteome</keyword>
<name>A0A1E4RDA1_9ASCO</name>
<dbReference type="AlphaFoldDB" id="A0A1E4RDA1"/>
<protein>
    <submittedName>
        <fullName evidence="4">ATP adenylyltransferase</fullName>
    </submittedName>
</protein>
<dbReference type="InterPro" id="IPR009163">
    <property type="entry name" value="Ap4A_phos1/2"/>
</dbReference>
<feature type="active site" description="Nucleophile" evidence="1">
    <location>
        <position position="162"/>
    </location>
</feature>
<evidence type="ECO:0000256" key="1">
    <source>
        <dbReference type="PIRSR" id="PIRSR000846-1"/>
    </source>
</evidence>
<proteinExistence type="predicted"/>
<feature type="domain" description="Ap4A phosphorylase 1/2 N-terminal" evidence="3">
    <location>
        <begin position="55"/>
        <end position="175"/>
    </location>
</feature>
<sequence length="318" mass="35741">MSFYDIPSDFVSKLTGKYESAVANEHIVFAGDSAISEIVERKVKDKTYEFQLTHLETLKKRPAKGSKEENPFAKPEPELTILDSYGPNDEFRVVFNKFPVVPNHFMIITKEFVSQNTPLSPIEINASYSILTHLKKHDRSGKNWFAFYNCGQQSGASQPHKHIQFMTLPNGYTPPIDSIANSSPAFIPSAKQEPLQDSSLPFAHYVARLPDDISDLNEDDLTMYFSSLLQRALTTLKQNGHNHISYNFCLTTKYMMVVPRASGYYKDLLGVNSCGVMGLFLCKNQELVDLVKHDGPETVLASVGLPNTSGEPTDEYHY</sequence>
<dbReference type="GeneID" id="30997365"/>
<dbReference type="PIRSF" id="PIRSF000846">
    <property type="entry name" value="ATP_adenylyltr"/>
    <property type="match status" value="1"/>
</dbReference>
<dbReference type="GO" id="GO:0009117">
    <property type="term" value="P:nucleotide metabolic process"/>
    <property type="evidence" value="ECO:0007669"/>
    <property type="project" value="InterPro"/>
</dbReference>
<dbReference type="InterPro" id="IPR019200">
    <property type="entry name" value="ATP_adenylylTrfase_C"/>
</dbReference>
<evidence type="ECO:0000313" key="5">
    <source>
        <dbReference type="Proteomes" id="UP000095085"/>
    </source>
</evidence>
<dbReference type="GO" id="GO:0003877">
    <property type="term" value="F:ATP:ADP adenylyltransferase activity"/>
    <property type="evidence" value="ECO:0007669"/>
    <property type="project" value="InterPro"/>
</dbReference>
<dbReference type="EMBL" id="KV454545">
    <property type="protein sequence ID" value="ODV65244.1"/>
    <property type="molecule type" value="Genomic_DNA"/>
</dbReference>
<dbReference type="Pfam" id="PF09830">
    <property type="entry name" value="ATP_transf"/>
    <property type="match status" value="1"/>
</dbReference>
<dbReference type="PANTHER" id="PTHR38420">
    <property type="entry name" value="AP-4-A PHOSPHORYLASE II"/>
    <property type="match status" value="1"/>
</dbReference>
<dbReference type="Pfam" id="PF19327">
    <property type="entry name" value="Ap4A_phos_N"/>
    <property type="match status" value="1"/>
</dbReference>
<dbReference type="Gene3D" id="3.30.428.70">
    <property type="match status" value="1"/>
</dbReference>
<accession>A0A1E4RDA1</accession>
<dbReference type="OrthoDB" id="10267950at2759"/>
<feature type="domain" description="ATP adenylyltransferase C-terminal" evidence="2">
    <location>
        <begin position="199"/>
        <end position="306"/>
    </location>
</feature>
<evidence type="ECO:0000259" key="3">
    <source>
        <dbReference type="Pfam" id="PF19327"/>
    </source>
</evidence>
<dbReference type="SUPFAM" id="SSF54197">
    <property type="entry name" value="HIT-like"/>
    <property type="match status" value="1"/>
</dbReference>
<dbReference type="InterPro" id="IPR045759">
    <property type="entry name" value="Ap4A_phos1/2_N"/>
</dbReference>
<dbReference type="PANTHER" id="PTHR38420:SF1">
    <property type="entry name" value="PUTATIVE (AFU_ORTHOLOGUE AFUA_5G14690)-RELATED"/>
    <property type="match status" value="1"/>
</dbReference>
<dbReference type="InterPro" id="IPR043171">
    <property type="entry name" value="Ap4A_phos1/2-like"/>
</dbReference>
<dbReference type="InterPro" id="IPR036265">
    <property type="entry name" value="HIT-like_sf"/>
</dbReference>
<gene>
    <name evidence="4" type="ORF">HYPBUDRAFT_168691</name>
</gene>
<keyword evidence="4" id="KW-0808">Transferase</keyword>
<dbReference type="RefSeq" id="XP_020074311.1">
    <property type="nucleotide sequence ID" value="XM_020222816.1"/>
</dbReference>
<dbReference type="GO" id="GO:0005524">
    <property type="term" value="F:ATP binding"/>
    <property type="evidence" value="ECO:0007669"/>
    <property type="project" value="InterPro"/>
</dbReference>
<evidence type="ECO:0000259" key="2">
    <source>
        <dbReference type="Pfam" id="PF09830"/>
    </source>
</evidence>
<organism evidence="4 5">
    <name type="scientific">Hyphopichia burtonii NRRL Y-1933</name>
    <dbReference type="NCBI Taxonomy" id="984485"/>
    <lineage>
        <taxon>Eukaryota</taxon>
        <taxon>Fungi</taxon>
        <taxon>Dikarya</taxon>
        <taxon>Ascomycota</taxon>
        <taxon>Saccharomycotina</taxon>
        <taxon>Pichiomycetes</taxon>
        <taxon>Debaryomycetaceae</taxon>
        <taxon>Hyphopichia</taxon>
    </lineage>
</organism>
<keyword evidence="4" id="KW-0548">Nucleotidyltransferase</keyword>
<dbReference type="Proteomes" id="UP000095085">
    <property type="component" value="Unassembled WGS sequence"/>
</dbReference>